<accession>A0ABQ5H6H0</accession>
<proteinExistence type="predicted"/>
<keyword evidence="3" id="KW-1185">Reference proteome</keyword>
<evidence type="ECO:0000256" key="1">
    <source>
        <dbReference type="SAM" id="MobiDB-lite"/>
    </source>
</evidence>
<feature type="region of interest" description="Disordered" evidence="1">
    <location>
        <begin position="258"/>
        <end position="324"/>
    </location>
</feature>
<evidence type="ECO:0000313" key="3">
    <source>
        <dbReference type="Proteomes" id="UP001151760"/>
    </source>
</evidence>
<dbReference type="Proteomes" id="UP001151760">
    <property type="component" value="Unassembled WGS sequence"/>
</dbReference>
<reference evidence="2" key="2">
    <citation type="submission" date="2022-01" db="EMBL/GenBank/DDBJ databases">
        <authorList>
            <person name="Yamashiro T."/>
            <person name="Shiraishi A."/>
            <person name="Satake H."/>
            <person name="Nakayama K."/>
        </authorList>
    </citation>
    <scope>NUCLEOTIDE SEQUENCE</scope>
</reference>
<evidence type="ECO:0000313" key="2">
    <source>
        <dbReference type="EMBL" id="GJT83009.1"/>
    </source>
</evidence>
<organism evidence="2 3">
    <name type="scientific">Tanacetum coccineum</name>
    <dbReference type="NCBI Taxonomy" id="301880"/>
    <lineage>
        <taxon>Eukaryota</taxon>
        <taxon>Viridiplantae</taxon>
        <taxon>Streptophyta</taxon>
        <taxon>Embryophyta</taxon>
        <taxon>Tracheophyta</taxon>
        <taxon>Spermatophyta</taxon>
        <taxon>Magnoliopsida</taxon>
        <taxon>eudicotyledons</taxon>
        <taxon>Gunneridae</taxon>
        <taxon>Pentapetalae</taxon>
        <taxon>asterids</taxon>
        <taxon>campanulids</taxon>
        <taxon>Asterales</taxon>
        <taxon>Asteraceae</taxon>
        <taxon>Asteroideae</taxon>
        <taxon>Anthemideae</taxon>
        <taxon>Anthemidinae</taxon>
        <taxon>Tanacetum</taxon>
    </lineage>
</organism>
<gene>
    <name evidence="2" type="ORF">Tco_1057351</name>
</gene>
<comment type="caution">
    <text evidence="2">The sequence shown here is derived from an EMBL/GenBank/DDBJ whole genome shotgun (WGS) entry which is preliminary data.</text>
</comment>
<name>A0ABQ5H6H0_9ASTR</name>
<dbReference type="EMBL" id="BQNB010019222">
    <property type="protein sequence ID" value="GJT83009.1"/>
    <property type="molecule type" value="Genomic_DNA"/>
</dbReference>
<protein>
    <submittedName>
        <fullName evidence="2">Uncharacterized protein</fullName>
    </submittedName>
</protein>
<sequence length="612" mass="69711">MTDALLANVQATQVIEDTHVIITVVTLEVQQQSSSVSSSFISNMLNPNLDTGIDSILNLNTESTSLVDVPVTTNAEKPPSSITTLPPPPIPLIQHLQQTPFEDRVKALEDDFLEFKQTNLFAEAVSSISDRLRDEAQAENEHFINKLDENIKKIIKEQVKVQVKEQVSKILLRIKKSVNKQLEAEVLTRSFNKAKTSHAVAANLSELELKKILIDKMENNKSIDRSVQQKTFYKALVDAYETDKDILKTYGDTVKFKRRQDNEDEDEEPSAGSNRGSKRRRAGKEPESSSAPKEKTSKSTGKSKEGSRSHQAEEPTYTIEDLEKPAHQEFNTGFTEDQPVDETTQFPDCNLALKEDPRESCNESMDTPLDFSTFVLNRLKVDSLTLELLAGPTFELMKVMKTKVADYGHIKWIEDLVPNTMWSQVPIITVRRDDDKLYTFKEGDYKILRPQDIKDMLLLLVQGKLKNLTIKERLALGVSLRMFTRSIVLKRRVEDLQLGVESYQKKLNLTKPDTYRSDLKRKIAYTIYSNPKGFIYQNKDKKNRLKRIDELHKFSDGTLNDVWSALDDILKRTRMKYLPQTVWRNVDKERAGAMIQAIDQQLLINISGTGGS</sequence>
<reference evidence="2" key="1">
    <citation type="journal article" date="2022" name="Int. J. Mol. Sci.">
        <title>Draft Genome of Tanacetum Coccineum: Genomic Comparison of Closely Related Tanacetum-Family Plants.</title>
        <authorList>
            <person name="Yamashiro T."/>
            <person name="Shiraishi A."/>
            <person name="Nakayama K."/>
            <person name="Satake H."/>
        </authorList>
    </citation>
    <scope>NUCLEOTIDE SEQUENCE</scope>
</reference>
<feature type="compositionally biased region" description="Basic and acidic residues" evidence="1">
    <location>
        <begin position="283"/>
        <end position="313"/>
    </location>
</feature>